<name>L0FYY5_ECHVK</name>
<proteinExistence type="predicted"/>
<accession>L0FYY5</accession>
<gene>
    <name evidence="1" type="ordered locus">Echvi_2244</name>
</gene>
<dbReference type="Proteomes" id="UP000010796">
    <property type="component" value="Chromosome"/>
</dbReference>
<protein>
    <submittedName>
        <fullName evidence="1">Uncharacterized protein</fullName>
    </submittedName>
</protein>
<dbReference type="KEGG" id="evi:Echvi_2244"/>
<reference evidence="2" key="1">
    <citation type="submission" date="2012-02" db="EMBL/GenBank/DDBJ databases">
        <title>The complete genome of Echinicola vietnamensis DSM 17526.</title>
        <authorList>
            <person name="Lucas S."/>
            <person name="Copeland A."/>
            <person name="Lapidus A."/>
            <person name="Glavina del Rio T."/>
            <person name="Dalin E."/>
            <person name="Tice H."/>
            <person name="Bruce D."/>
            <person name="Goodwin L."/>
            <person name="Pitluck S."/>
            <person name="Peters L."/>
            <person name="Ovchinnikova G."/>
            <person name="Teshima H."/>
            <person name="Kyrpides N."/>
            <person name="Mavromatis K."/>
            <person name="Ivanova N."/>
            <person name="Brettin T."/>
            <person name="Detter J.C."/>
            <person name="Han C."/>
            <person name="Larimer F."/>
            <person name="Land M."/>
            <person name="Hauser L."/>
            <person name="Markowitz V."/>
            <person name="Cheng J.-F."/>
            <person name="Hugenholtz P."/>
            <person name="Woyke T."/>
            <person name="Wu D."/>
            <person name="Brambilla E."/>
            <person name="Klenk H.-P."/>
            <person name="Eisen J.A."/>
        </authorList>
    </citation>
    <scope>NUCLEOTIDE SEQUENCE [LARGE SCALE GENOMIC DNA]</scope>
    <source>
        <strain evidence="2">DSM 17526 / LMG 23754 / KMM 6221</strain>
    </source>
</reference>
<keyword evidence="2" id="KW-1185">Reference proteome</keyword>
<dbReference type="EMBL" id="CP003346">
    <property type="protein sequence ID" value="AGA78492.1"/>
    <property type="molecule type" value="Genomic_DNA"/>
</dbReference>
<dbReference type="STRING" id="926556.Echvi_2244"/>
<organism evidence="1 2">
    <name type="scientific">Echinicola vietnamensis (strain DSM 17526 / LMG 23754 / KMM 6221)</name>
    <dbReference type="NCBI Taxonomy" id="926556"/>
    <lineage>
        <taxon>Bacteria</taxon>
        <taxon>Pseudomonadati</taxon>
        <taxon>Bacteroidota</taxon>
        <taxon>Cytophagia</taxon>
        <taxon>Cytophagales</taxon>
        <taxon>Cyclobacteriaceae</taxon>
        <taxon>Echinicola</taxon>
    </lineage>
</organism>
<dbReference type="HOGENOM" id="CLU_3152171_0_0_10"/>
<evidence type="ECO:0000313" key="2">
    <source>
        <dbReference type="Proteomes" id="UP000010796"/>
    </source>
</evidence>
<evidence type="ECO:0000313" key="1">
    <source>
        <dbReference type="EMBL" id="AGA78492.1"/>
    </source>
</evidence>
<sequence length="48" mass="5436">MKELSFERMESVRGGGNARCFFAIPLFLASHMPFMQSGSSLWYACENT</sequence>
<dbReference type="AlphaFoldDB" id="L0FYY5"/>